<organism evidence="1 2">
    <name type="scientific">Legionella waltersii</name>
    <dbReference type="NCBI Taxonomy" id="66969"/>
    <lineage>
        <taxon>Bacteria</taxon>
        <taxon>Pseudomonadati</taxon>
        <taxon>Pseudomonadota</taxon>
        <taxon>Gammaproteobacteria</taxon>
        <taxon>Legionellales</taxon>
        <taxon>Legionellaceae</taxon>
        <taxon>Legionella</taxon>
    </lineage>
</organism>
<comment type="caution">
    <text evidence="1">The sequence shown here is derived from an EMBL/GenBank/DDBJ whole genome shotgun (WGS) entry which is preliminary data.</text>
</comment>
<protein>
    <submittedName>
        <fullName evidence="1">Uncharacterized protein</fullName>
    </submittedName>
</protein>
<reference evidence="1" key="1">
    <citation type="submission" date="2015-11" db="EMBL/GenBank/DDBJ databases">
        <title>Genomic analysis of 38 Legionella species identifies large and diverse effector repertoires.</title>
        <authorList>
            <person name="Burstein D."/>
            <person name="Amaro F."/>
            <person name="Zusman T."/>
            <person name="Lifshitz Z."/>
            <person name="Cohen O."/>
            <person name="Gilbert J.A."/>
            <person name="Pupko T."/>
            <person name="Shuman H.A."/>
            <person name="Segal G."/>
        </authorList>
    </citation>
    <scope>NUCLEOTIDE SEQUENCE [LARGE SCALE GENOMIC DNA]</scope>
    <source>
        <strain evidence="1">ATCC 51914</strain>
    </source>
</reference>
<dbReference type="Proteomes" id="UP000054729">
    <property type="component" value="Unassembled WGS sequence"/>
</dbReference>
<evidence type="ECO:0000313" key="2">
    <source>
        <dbReference type="Proteomes" id="UP000054729"/>
    </source>
</evidence>
<dbReference type="AlphaFoldDB" id="A0A0W1AME6"/>
<accession>A0A0W1AME6</accession>
<sequence>MNTKDCFVTTEYTEKTSKTVPLLDEKERHELSDLEHEKDLDEEFYAIRSMN</sequence>
<dbReference type="STRING" id="66969.Lwal_0571"/>
<dbReference type="RefSeq" id="WP_095197460.1">
    <property type="nucleotide sequence ID" value="NZ_CAAAIQ010000009.1"/>
</dbReference>
<dbReference type="PATRIC" id="fig|66969.6.peg.612"/>
<name>A0A0W1AME6_9GAMM</name>
<evidence type="ECO:0000313" key="1">
    <source>
        <dbReference type="EMBL" id="KTD82533.1"/>
    </source>
</evidence>
<gene>
    <name evidence="1" type="ORF">Lwal_0571</name>
</gene>
<keyword evidence="2" id="KW-1185">Reference proteome</keyword>
<dbReference type="EMBL" id="LNZB01000010">
    <property type="protein sequence ID" value="KTD82533.1"/>
    <property type="molecule type" value="Genomic_DNA"/>
</dbReference>
<proteinExistence type="predicted"/>